<keyword evidence="1" id="KW-0808">Transferase</keyword>
<accession>A0ABR2UEJ4</accession>
<sequence length="305" mass="33548">MATRNNIMSLSEASKIASYSLQQPDHPEVELAQAEHRIRLVNLWDIAPGSRVLELGCGQGNATAVLAHAVGPQGHVDAVDPGALDYGAPFTLAQSQDYLSHSAVGDRISWHQATPEKFLKQTNEGEKWDVAVLAHCTWYFDSPLVLLSIFLALQGRVKRLCIAEYAMHATEKAAVPHVLAVLARSTLESFKEESSENVRSPFSPSRIKGIAEEATWEVIGDEHTLVPEPGLLDGSWEVGTVKSKGFAEEIRQSIDSLRVRLVVDTARDAVLAAVDNLKGEKVRTMDVWTATFGENWEIDVEDERL</sequence>
<evidence type="ECO:0000313" key="1">
    <source>
        <dbReference type="EMBL" id="KAK9412888.1"/>
    </source>
</evidence>
<dbReference type="GO" id="GO:0008168">
    <property type="term" value="F:methyltransferase activity"/>
    <property type="evidence" value="ECO:0007669"/>
    <property type="project" value="UniProtKB-KW"/>
</dbReference>
<gene>
    <name evidence="1" type="ORF">SUNI508_12301</name>
</gene>
<comment type="caution">
    <text evidence="1">The sequence shown here is derived from an EMBL/GenBank/DDBJ whole genome shotgun (WGS) entry which is preliminary data.</text>
</comment>
<dbReference type="Gene3D" id="3.40.50.150">
    <property type="entry name" value="Vaccinia Virus protein VP39"/>
    <property type="match status" value="1"/>
</dbReference>
<keyword evidence="2" id="KW-1185">Reference proteome</keyword>
<dbReference type="CDD" id="cd02440">
    <property type="entry name" value="AdoMet_MTases"/>
    <property type="match status" value="1"/>
</dbReference>
<proteinExistence type="predicted"/>
<reference evidence="1 2" key="1">
    <citation type="journal article" date="2024" name="J. Plant Pathol.">
        <title>Sequence and assembly of the genome of Seiridium unicorne, isolate CBS 538.82, causal agent of cypress canker disease.</title>
        <authorList>
            <person name="Scali E."/>
            <person name="Rocca G.D."/>
            <person name="Danti R."/>
            <person name="Garbelotto M."/>
            <person name="Barberini S."/>
            <person name="Baroncelli R."/>
            <person name="Emiliani G."/>
        </authorList>
    </citation>
    <scope>NUCLEOTIDE SEQUENCE [LARGE SCALE GENOMIC DNA]</scope>
    <source>
        <strain evidence="1 2">BM-138-508</strain>
    </source>
</reference>
<evidence type="ECO:0000313" key="2">
    <source>
        <dbReference type="Proteomes" id="UP001408356"/>
    </source>
</evidence>
<name>A0ABR2UEJ4_9PEZI</name>
<keyword evidence="1" id="KW-0489">Methyltransferase</keyword>
<dbReference type="Pfam" id="PF13489">
    <property type="entry name" value="Methyltransf_23"/>
    <property type="match status" value="1"/>
</dbReference>
<protein>
    <submittedName>
        <fullName evidence="1">S-adenosyl-L-methionine-dependent methyltransferase</fullName>
    </submittedName>
</protein>
<dbReference type="GO" id="GO:0032259">
    <property type="term" value="P:methylation"/>
    <property type="evidence" value="ECO:0007669"/>
    <property type="project" value="UniProtKB-KW"/>
</dbReference>
<dbReference type="Proteomes" id="UP001408356">
    <property type="component" value="Unassembled WGS sequence"/>
</dbReference>
<organism evidence="1 2">
    <name type="scientific">Seiridium unicorne</name>
    <dbReference type="NCBI Taxonomy" id="138068"/>
    <lineage>
        <taxon>Eukaryota</taxon>
        <taxon>Fungi</taxon>
        <taxon>Dikarya</taxon>
        <taxon>Ascomycota</taxon>
        <taxon>Pezizomycotina</taxon>
        <taxon>Sordariomycetes</taxon>
        <taxon>Xylariomycetidae</taxon>
        <taxon>Amphisphaeriales</taxon>
        <taxon>Sporocadaceae</taxon>
        <taxon>Seiridium</taxon>
    </lineage>
</organism>
<dbReference type="InterPro" id="IPR029063">
    <property type="entry name" value="SAM-dependent_MTases_sf"/>
</dbReference>
<dbReference type="SUPFAM" id="SSF53335">
    <property type="entry name" value="S-adenosyl-L-methionine-dependent methyltransferases"/>
    <property type="match status" value="1"/>
</dbReference>
<dbReference type="EMBL" id="JARVKF010000447">
    <property type="protein sequence ID" value="KAK9412888.1"/>
    <property type="molecule type" value="Genomic_DNA"/>
</dbReference>